<evidence type="ECO:0000256" key="3">
    <source>
        <dbReference type="ARBA" id="ARBA00022777"/>
    </source>
</evidence>
<keyword evidence="5" id="KW-1133">Transmembrane helix</keyword>
<dbReference type="PROSITE" id="PS50011">
    <property type="entry name" value="PROTEIN_KINASE_DOM"/>
    <property type="match status" value="1"/>
</dbReference>
<evidence type="ECO:0000256" key="4">
    <source>
        <dbReference type="ARBA" id="ARBA00022840"/>
    </source>
</evidence>
<keyword evidence="1" id="KW-0808">Transferase</keyword>
<dbReference type="RefSeq" id="WP_200349226.1">
    <property type="nucleotide sequence ID" value="NZ_BAABHZ010000005.1"/>
</dbReference>
<evidence type="ECO:0000256" key="2">
    <source>
        <dbReference type="ARBA" id="ARBA00022741"/>
    </source>
</evidence>
<dbReference type="InterPro" id="IPR000719">
    <property type="entry name" value="Prot_kinase_dom"/>
</dbReference>
<keyword evidence="8" id="KW-1185">Reference proteome</keyword>
<keyword evidence="2" id="KW-0547">Nucleotide-binding</keyword>
<keyword evidence="5" id="KW-0472">Membrane</keyword>
<name>A0A934QZT5_9BACT</name>
<evidence type="ECO:0000256" key="1">
    <source>
        <dbReference type="ARBA" id="ARBA00022679"/>
    </source>
</evidence>
<feature type="transmembrane region" description="Helical" evidence="5">
    <location>
        <begin position="187"/>
        <end position="207"/>
    </location>
</feature>
<keyword evidence="4" id="KW-0067">ATP-binding</keyword>
<evidence type="ECO:0000313" key="8">
    <source>
        <dbReference type="Proteomes" id="UP000600139"/>
    </source>
</evidence>
<feature type="domain" description="Protein kinase" evidence="6">
    <location>
        <begin position="1"/>
        <end position="69"/>
    </location>
</feature>
<feature type="transmembrane region" description="Helical" evidence="5">
    <location>
        <begin position="333"/>
        <end position="362"/>
    </location>
</feature>
<dbReference type="AlphaFoldDB" id="A0A934QZT5"/>
<dbReference type="GO" id="GO:0004674">
    <property type="term" value="F:protein serine/threonine kinase activity"/>
    <property type="evidence" value="ECO:0007669"/>
    <property type="project" value="TreeGrafter"/>
</dbReference>
<dbReference type="InterPro" id="IPR011009">
    <property type="entry name" value="Kinase-like_dom_sf"/>
</dbReference>
<dbReference type="GO" id="GO:0005524">
    <property type="term" value="F:ATP binding"/>
    <property type="evidence" value="ECO:0007669"/>
    <property type="project" value="UniProtKB-KW"/>
</dbReference>
<dbReference type="PANTHER" id="PTHR43289:SF34">
    <property type="entry name" value="SERINE_THREONINE-PROTEIN KINASE YBDM-RELATED"/>
    <property type="match status" value="1"/>
</dbReference>
<dbReference type="EMBL" id="JAENIK010000002">
    <property type="protein sequence ID" value="MBK1814256.1"/>
    <property type="molecule type" value="Genomic_DNA"/>
</dbReference>
<feature type="transmembrane region" description="Helical" evidence="5">
    <location>
        <begin position="149"/>
        <end position="175"/>
    </location>
</feature>
<dbReference type="Proteomes" id="UP000600139">
    <property type="component" value="Unassembled WGS sequence"/>
</dbReference>
<evidence type="ECO:0000313" key="7">
    <source>
        <dbReference type="EMBL" id="MBK1814256.1"/>
    </source>
</evidence>
<dbReference type="PANTHER" id="PTHR43289">
    <property type="entry name" value="MITOGEN-ACTIVATED PROTEIN KINASE KINASE KINASE 20-RELATED"/>
    <property type="match status" value="1"/>
</dbReference>
<proteinExistence type="predicted"/>
<feature type="transmembrane region" description="Helical" evidence="5">
    <location>
        <begin position="386"/>
        <end position="409"/>
    </location>
</feature>
<gene>
    <name evidence="7" type="ORF">JIN84_01365</name>
</gene>
<organism evidence="7 8">
    <name type="scientific">Luteolibacter yonseiensis</name>
    <dbReference type="NCBI Taxonomy" id="1144680"/>
    <lineage>
        <taxon>Bacteria</taxon>
        <taxon>Pseudomonadati</taxon>
        <taxon>Verrucomicrobiota</taxon>
        <taxon>Verrucomicrobiia</taxon>
        <taxon>Verrucomicrobiales</taxon>
        <taxon>Verrucomicrobiaceae</taxon>
        <taxon>Luteolibacter</taxon>
    </lineage>
</organism>
<protein>
    <recommendedName>
        <fullName evidence="6">Protein kinase domain-containing protein</fullName>
    </recommendedName>
</protein>
<feature type="transmembrane region" description="Helical" evidence="5">
    <location>
        <begin position="104"/>
        <end position="129"/>
    </location>
</feature>
<dbReference type="SUPFAM" id="SSF56112">
    <property type="entry name" value="Protein kinase-like (PK-like)"/>
    <property type="match status" value="1"/>
</dbReference>
<evidence type="ECO:0000256" key="5">
    <source>
        <dbReference type="SAM" id="Phobius"/>
    </source>
</evidence>
<accession>A0A934QZT5</accession>
<keyword evidence="5" id="KW-0812">Transmembrane</keyword>
<reference evidence="7" key="1">
    <citation type="submission" date="2021-01" db="EMBL/GenBank/DDBJ databases">
        <title>Modified the classification status of verrucomicrobia.</title>
        <authorList>
            <person name="Feng X."/>
        </authorList>
    </citation>
    <scope>NUCLEOTIDE SEQUENCE</scope>
    <source>
        <strain evidence="7">JCM 18052</strain>
    </source>
</reference>
<sequence>MDNRADIYSLGVVIYEMLTGELPGKNFEPPSNKTGVDSRLDEVVHRAMEHDPGQRYQQASFLKTEVERITGAPAGPVPPPVSQAASFATPASGGIKTSVETPAIAMMVVSGLSLCGHLFVVLMGLLFLLGGAGFVRSWMPGFMVPGQGAFGVLLLALGLGWIIVMTTVHVVSLVGANRMRKLESYNWAFASAVILTAGGVLSLPGLFTSPLDGLMILGQLGAGIWGLVVLLREPVKSLFNNGETSPLGITNLAGPVKSTLGISNLKIPAVGLMAASGINLVILLLTAALAFLKIDGPAIFVVSALVFLFGSFSVVTFIGAWKMFHRQNHVLSVVGAALALLTPPGFFLGFAFAVWALILLLFDANTKASFKREGDEAGSKPSRKEWMVAAGIVATAAVLLFGIPVMALFSRSARGSRMIHHEVGNPVVAVPFAPFPQMPELPEIPAVFPPTPGLMDTTGSAEQIGDDDVAARLDVSSRISDAAVRTQTLAAIARDAASAGNVWVAGAAIKRIREAGLHDETCQWAALQLCDRGQRKDAVEIALLIRDPAKRDQTLAELSTRKSPAKEPATDR</sequence>
<feature type="transmembrane region" description="Helical" evidence="5">
    <location>
        <begin position="298"/>
        <end position="321"/>
    </location>
</feature>
<dbReference type="Gene3D" id="1.10.510.10">
    <property type="entry name" value="Transferase(Phosphotransferase) domain 1"/>
    <property type="match status" value="1"/>
</dbReference>
<feature type="transmembrane region" description="Helical" evidence="5">
    <location>
        <begin position="267"/>
        <end position="292"/>
    </location>
</feature>
<evidence type="ECO:0000259" key="6">
    <source>
        <dbReference type="PROSITE" id="PS50011"/>
    </source>
</evidence>
<comment type="caution">
    <text evidence="7">The sequence shown here is derived from an EMBL/GenBank/DDBJ whole genome shotgun (WGS) entry which is preliminary data.</text>
</comment>
<keyword evidence="3" id="KW-0418">Kinase</keyword>